<evidence type="ECO:0000256" key="2">
    <source>
        <dbReference type="SAM" id="Phobius"/>
    </source>
</evidence>
<dbReference type="OrthoDB" id="123053at2"/>
<feature type="compositionally biased region" description="Pro residues" evidence="1">
    <location>
        <begin position="8"/>
        <end position="20"/>
    </location>
</feature>
<dbReference type="GeneID" id="29394333"/>
<evidence type="ECO:0008006" key="5">
    <source>
        <dbReference type="Google" id="ProtNLM"/>
    </source>
</evidence>
<keyword evidence="2" id="KW-1133">Transmembrane helix</keyword>
<keyword evidence="2" id="KW-0812">Transmembrane</keyword>
<reference evidence="3 4" key="1">
    <citation type="submission" date="2010-04" db="EMBL/GenBank/DDBJ databases">
        <title>The genome of Herbaspirillum seropedicae SmR1, an endophytic, nitrogen-fixing, plant-growth promoting beta-Proteobacteria.</title>
        <authorList>
            <person name="Pedrosa F.O."/>
            <person name="Monteiro R.A."/>
            <person name="Wassem R."/>
            <person name="Cruz L.M."/>
            <person name="Ayub R.A."/>
            <person name="Colauto N.B."/>
            <person name="Fernandez M.A."/>
            <person name="Fungaro M.H.P."/>
            <person name="Grisard E.C."/>
            <person name="Hungria M."/>
            <person name="Madeira H.M.F."/>
            <person name="Nodari R.O."/>
            <person name="Osaku C.A."/>
            <person name="Petzl-Erler M.L."/>
            <person name="Terenzi H."/>
            <person name="Vieira L.G.E."/>
            <person name="Almeida M.I.M."/>
            <person name="Alves L.R."/>
            <person name="Arantes O.M.N."/>
            <person name="Balsanelli E."/>
            <person name="Barcellos F.G."/>
            <person name="Baura V.A."/>
            <person name="Binde D.R."/>
            <person name="Campo R.J."/>
            <person name="Chubatsu L.S."/>
            <person name="Chueire L.M.O."/>
            <person name="Ciferri R.R."/>
            <person name="Correa L.C."/>
            <person name="da Conceicao Silva J.L."/>
            <person name="Dabul A.N.G."/>
            <person name="Dambros B.P."/>
            <person name="Faoro H."/>
            <person name="Favetti A."/>
            <person name="Friedermann G."/>
            <person name="Furlaneto M.C."/>
            <person name="Gasques L.S."/>
            <person name="Gimenes C.C.T."/>
            <person name="Gioppo N.M.R."/>
            <person name="Glienke-Blanco C."/>
            <person name="Godoy L.P."/>
            <person name="Guerra M.P."/>
            <person name="Karp S."/>
            <person name="Kava-Cordeiro V."/>
            <person name="Margarido V.P."/>
            <person name="Mathioni S.M."/>
            <person name="Menck-Soares M.A."/>
            <person name="Murace N.K."/>
            <person name="Nicolas M.F."/>
            <person name="Oliveira C.E.C."/>
            <person name="Pagnan N.A.B."/>
            <person name="Pamphile J.A."/>
            <person name="Patussi E.V."/>
            <person name="Pereira L.F.P."/>
            <person name="Pereira-Ferrari L."/>
            <person name="Pinto F.G.S."/>
            <person name="Precoma C."/>
            <person name="Prioli A.J."/>
            <person name="Prioli S.M.A.P."/>
            <person name="Raittz R.T."/>
            <person name="Ramos H.J.O."/>
            <person name="Ribeiro E.M.S.F."/>
            <person name="Rigo L.U."/>
            <person name="Rocha C.L.M.S.C."/>
            <person name="Rocha S.N."/>
            <person name="Santos K."/>
            <person name="Satori D."/>
            <person name="Silva A.G."/>
            <person name="Simao R.C.G."/>
            <person name="Soares M.A.M."/>
            <person name="Souza E.M."/>
            <person name="Steffens M.B.R."/>
            <person name="Steindel M."/>
            <person name="Tadra-Sfeir M.Z."/>
            <person name="Takahashi E.K."/>
            <person name="Torres R.A."/>
            <person name="Valle J.S."/>
            <person name="Vernal J.I."/>
            <person name="Vilas-Boas L.A."/>
            <person name="Watanabe M.A.E."/>
            <person name="Weiss V.A."/>
            <person name="Yates M.A."/>
            <person name="Souza E.M."/>
        </authorList>
    </citation>
    <scope>NUCLEOTIDE SEQUENCE [LARGE SCALE GENOMIC DNA]</scope>
    <source>
        <strain evidence="3 4">SmR1</strain>
    </source>
</reference>
<protein>
    <recommendedName>
        <fullName evidence="5">Transmembrane protein</fullName>
    </recommendedName>
</protein>
<name>D8J0K6_HERSS</name>
<evidence type="ECO:0000313" key="3">
    <source>
        <dbReference type="EMBL" id="ADJ64562.1"/>
    </source>
</evidence>
<dbReference type="Proteomes" id="UP000000329">
    <property type="component" value="Chromosome"/>
</dbReference>
<dbReference type="EMBL" id="CP002039">
    <property type="protein sequence ID" value="ADJ64562.1"/>
    <property type="molecule type" value="Genomic_DNA"/>
</dbReference>
<feature type="region of interest" description="Disordered" evidence="1">
    <location>
        <begin position="1"/>
        <end position="30"/>
    </location>
</feature>
<dbReference type="HOGENOM" id="CLU_139601_2_0_4"/>
<proteinExistence type="predicted"/>
<accession>D8J0K6</accession>
<organism evidence="3 4">
    <name type="scientific">Herbaspirillum seropedicae (strain SmR1)</name>
    <dbReference type="NCBI Taxonomy" id="757424"/>
    <lineage>
        <taxon>Bacteria</taxon>
        <taxon>Pseudomonadati</taxon>
        <taxon>Pseudomonadota</taxon>
        <taxon>Betaproteobacteria</taxon>
        <taxon>Burkholderiales</taxon>
        <taxon>Oxalobacteraceae</taxon>
        <taxon>Herbaspirillum</taxon>
    </lineage>
</organism>
<gene>
    <name evidence="3" type="ordered locus">Hsero_3074</name>
</gene>
<dbReference type="STRING" id="757424.Hsero_3074"/>
<dbReference type="RefSeq" id="WP_013235030.1">
    <property type="nucleotide sequence ID" value="NC_014323.1"/>
</dbReference>
<dbReference type="KEGG" id="hse:Hsero_3074"/>
<dbReference type="AlphaFoldDB" id="D8J0K6"/>
<feature type="transmembrane region" description="Helical" evidence="2">
    <location>
        <begin position="36"/>
        <end position="61"/>
    </location>
</feature>
<evidence type="ECO:0000313" key="4">
    <source>
        <dbReference type="Proteomes" id="UP000000329"/>
    </source>
</evidence>
<dbReference type="eggNOG" id="ENOG50330EP">
    <property type="taxonomic scope" value="Bacteria"/>
</dbReference>
<keyword evidence="4" id="KW-1185">Reference proteome</keyword>
<sequence length="133" mass="15489">MDQNAIPQPDPQPGSPPGPERNPGRRHGHRGHRGRWGFKLALCLLCVPLLGVVVMLLWNWVMPPIFPGVAEIGFWRALGLLVLCRILFGGFRGRHGGWRDKRHFMRARWEAMTPEERERCQLRSRMFCRDERK</sequence>
<feature type="transmembrane region" description="Helical" evidence="2">
    <location>
        <begin position="73"/>
        <end position="91"/>
    </location>
</feature>
<keyword evidence="2" id="KW-0472">Membrane</keyword>
<evidence type="ECO:0000256" key="1">
    <source>
        <dbReference type="SAM" id="MobiDB-lite"/>
    </source>
</evidence>